<dbReference type="EMBL" id="GL377673">
    <property type="protein sequence ID" value="EFJ08474.1"/>
    <property type="molecule type" value="Genomic_DNA"/>
</dbReference>
<dbReference type="SUPFAM" id="SSF103473">
    <property type="entry name" value="MFS general substrate transporter"/>
    <property type="match status" value="1"/>
</dbReference>
<dbReference type="OrthoDB" id="433512at2759"/>
<dbReference type="InterPro" id="IPR020846">
    <property type="entry name" value="MFS_dom"/>
</dbReference>
<dbReference type="CDD" id="cd17364">
    <property type="entry name" value="MFS_PhT"/>
    <property type="match status" value="1"/>
</dbReference>
<evidence type="ECO:0000256" key="3">
    <source>
        <dbReference type="ARBA" id="ARBA00022592"/>
    </source>
</evidence>
<comment type="similarity">
    <text evidence="8">Belongs to the major facilitator superfamily. Phosphate:H(+) symporter (TC 2.A.1.9) family.</text>
</comment>
<keyword evidence="7 10" id="KW-0472">Membrane</keyword>
<evidence type="ECO:0000256" key="5">
    <source>
        <dbReference type="ARBA" id="ARBA00022847"/>
    </source>
</evidence>
<dbReference type="HOGENOM" id="CLU_001265_46_14_1"/>
<dbReference type="InterPro" id="IPR004738">
    <property type="entry name" value="Phos_permease"/>
</dbReference>
<keyword evidence="4 10" id="KW-0812">Transmembrane</keyword>
<feature type="transmembrane region" description="Helical" evidence="10">
    <location>
        <begin position="20"/>
        <end position="45"/>
    </location>
</feature>
<proteinExistence type="inferred from homology"/>
<dbReference type="InterPro" id="IPR036259">
    <property type="entry name" value="MFS_trans_sf"/>
</dbReference>
<dbReference type="InParanoid" id="D8T465"/>
<feature type="transmembrane region" description="Helical" evidence="10">
    <location>
        <begin position="100"/>
        <end position="119"/>
    </location>
</feature>
<dbReference type="Gene3D" id="1.20.1250.20">
    <property type="entry name" value="MFS general substrate transporter like domains"/>
    <property type="match status" value="1"/>
</dbReference>
<feature type="transmembrane region" description="Helical" evidence="10">
    <location>
        <begin position="163"/>
        <end position="190"/>
    </location>
</feature>
<dbReference type="NCBIfam" id="TIGR00887">
    <property type="entry name" value="2A0109"/>
    <property type="match status" value="1"/>
</dbReference>
<sequence length="557" mass="61020">MARDQLEVLHALDKAKTQWYHVTAVVIAGMGFFTDAYDLFCISLLTKLLGRIYYYDPHTGKPGTLPVQVNAAVSGVALCGTLAGQLFFGWLGDKLGRKNVYGLTLLLMVICSIASGLSFGSTAQSVMTTLCFFRFWLGFGIGGDYPLSATIMSEYANTKTRGAFIAAVFAMQGFGILAAAIVTIVVSAAFKHAFPTPKFFEDPIASTPVQADFVWRIIFMLGSIPALATFYWRMKMPETARYTALVEKRLDQAAADMSKVLRVDLPVDNKAVSTVKAEDEYTLISWKFARKHGIQLLGTTTTWFLLDVAFYSQQIFQKDIYTQVGYLKQAKQLAALEETLDLAKAQALVAMFGTVPGYWFTVALIDHLGRFTIQLMGFFMMTVFMFALAIPYESYWRGQHKNHDTGKYMGGHNHGFIALFGLTFFFANFGPNSTTFIVPAELFPARLRATCHGISAAAGKAGAIIGTFGFAYASQSRHRAELDSGYDRPGIGMQRSLIVLAFANLAGFCFTWLVPETKGKSLEDLSGENDEETTTTTTSMAQAPDANNSATNGSSAV</sequence>
<dbReference type="GO" id="GO:0005315">
    <property type="term" value="F:phosphate transmembrane transporter activity"/>
    <property type="evidence" value="ECO:0007669"/>
    <property type="project" value="InterPro"/>
</dbReference>
<feature type="transmembrane region" description="Helical" evidence="10">
    <location>
        <begin position="495"/>
        <end position="514"/>
    </location>
</feature>
<dbReference type="FunFam" id="1.20.1250.20:FF:000175">
    <property type="entry name" value="Inorganic phosphate transporter 1-6"/>
    <property type="match status" value="1"/>
</dbReference>
<evidence type="ECO:0000256" key="6">
    <source>
        <dbReference type="ARBA" id="ARBA00022989"/>
    </source>
</evidence>
<feature type="transmembrane region" description="Helical" evidence="10">
    <location>
        <begin position="213"/>
        <end position="232"/>
    </location>
</feature>
<dbReference type="eggNOG" id="KOG0252">
    <property type="taxonomic scope" value="Eukaryota"/>
</dbReference>
<dbReference type="AlphaFoldDB" id="D8T465"/>
<keyword evidence="6 10" id="KW-1133">Transmembrane helix</keyword>
<feature type="domain" description="Major facilitator superfamily (MFS) profile" evidence="11">
    <location>
        <begin position="24"/>
        <end position="518"/>
    </location>
</feature>
<feature type="transmembrane region" description="Helical" evidence="10">
    <location>
        <begin position="453"/>
        <end position="474"/>
    </location>
</feature>
<evidence type="ECO:0000256" key="7">
    <source>
        <dbReference type="ARBA" id="ARBA00023136"/>
    </source>
</evidence>
<accession>D8T465</accession>
<dbReference type="InterPro" id="IPR005828">
    <property type="entry name" value="MFS_sugar_transport-like"/>
</dbReference>
<feature type="transmembrane region" description="Helical" evidence="10">
    <location>
        <begin position="371"/>
        <end position="392"/>
    </location>
</feature>
<feature type="transmembrane region" description="Helical" evidence="10">
    <location>
        <begin position="413"/>
        <end position="433"/>
    </location>
</feature>
<protein>
    <recommendedName>
        <fullName evidence="11">Major facilitator superfamily (MFS) profile domain-containing protein</fullName>
    </recommendedName>
</protein>
<feature type="transmembrane region" description="Helical" evidence="10">
    <location>
        <begin position="65"/>
        <end position="88"/>
    </location>
</feature>
<keyword evidence="13" id="KW-1185">Reference proteome</keyword>
<reference evidence="12 13" key="1">
    <citation type="journal article" date="2011" name="Science">
        <title>The Selaginella genome identifies genetic changes associated with the evolution of vascular plants.</title>
        <authorList>
            <person name="Banks J.A."/>
            <person name="Nishiyama T."/>
            <person name="Hasebe M."/>
            <person name="Bowman J.L."/>
            <person name="Gribskov M."/>
            <person name="dePamphilis C."/>
            <person name="Albert V.A."/>
            <person name="Aono N."/>
            <person name="Aoyama T."/>
            <person name="Ambrose B.A."/>
            <person name="Ashton N.W."/>
            <person name="Axtell M.J."/>
            <person name="Barker E."/>
            <person name="Barker M.S."/>
            <person name="Bennetzen J.L."/>
            <person name="Bonawitz N.D."/>
            <person name="Chapple C."/>
            <person name="Cheng C."/>
            <person name="Correa L.G."/>
            <person name="Dacre M."/>
            <person name="DeBarry J."/>
            <person name="Dreyer I."/>
            <person name="Elias M."/>
            <person name="Engstrom E.M."/>
            <person name="Estelle M."/>
            <person name="Feng L."/>
            <person name="Finet C."/>
            <person name="Floyd S.K."/>
            <person name="Frommer W.B."/>
            <person name="Fujita T."/>
            <person name="Gramzow L."/>
            <person name="Gutensohn M."/>
            <person name="Harholt J."/>
            <person name="Hattori M."/>
            <person name="Heyl A."/>
            <person name="Hirai T."/>
            <person name="Hiwatashi Y."/>
            <person name="Ishikawa M."/>
            <person name="Iwata M."/>
            <person name="Karol K.G."/>
            <person name="Koehler B."/>
            <person name="Kolukisaoglu U."/>
            <person name="Kubo M."/>
            <person name="Kurata T."/>
            <person name="Lalonde S."/>
            <person name="Li K."/>
            <person name="Li Y."/>
            <person name="Litt A."/>
            <person name="Lyons E."/>
            <person name="Manning G."/>
            <person name="Maruyama T."/>
            <person name="Michael T.P."/>
            <person name="Mikami K."/>
            <person name="Miyazaki S."/>
            <person name="Morinaga S."/>
            <person name="Murata T."/>
            <person name="Mueller-Roeber B."/>
            <person name="Nelson D.R."/>
            <person name="Obara M."/>
            <person name="Oguri Y."/>
            <person name="Olmstead R.G."/>
            <person name="Onodera N."/>
            <person name="Petersen B.L."/>
            <person name="Pils B."/>
            <person name="Prigge M."/>
            <person name="Rensing S.A."/>
            <person name="Riano-Pachon D.M."/>
            <person name="Roberts A.W."/>
            <person name="Sato Y."/>
            <person name="Scheller H.V."/>
            <person name="Schulz B."/>
            <person name="Schulz C."/>
            <person name="Shakirov E.V."/>
            <person name="Shibagaki N."/>
            <person name="Shinohara N."/>
            <person name="Shippen D.E."/>
            <person name="Soerensen I."/>
            <person name="Sotooka R."/>
            <person name="Sugimoto N."/>
            <person name="Sugita M."/>
            <person name="Sumikawa N."/>
            <person name="Tanurdzic M."/>
            <person name="Theissen G."/>
            <person name="Ulvskov P."/>
            <person name="Wakazuki S."/>
            <person name="Weng J.K."/>
            <person name="Willats W.W."/>
            <person name="Wipf D."/>
            <person name="Wolf P.G."/>
            <person name="Yang L."/>
            <person name="Zimmer A.D."/>
            <person name="Zhu Q."/>
            <person name="Mitros T."/>
            <person name="Hellsten U."/>
            <person name="Loque D."/>
            <person name="Otillar R."/>
            <person name="Salamov A."/>
            <person name="Schmutz J."/>
            <person name="Shapiro H."/>
            <person name="Lindquist E."/>
            <person name="Lucas S."/>
            <person name="Rokhsar D."/>
            <person name="Grigoriev I.V."/>
        </authorList>
    </citation>
    <scope>NUCLEOTIDE SEQUENCE [LARGE SCALE GENOMIC DNA]</scope>
</reference>
<evidence type="ECO:0000313" key="13">
    <source>
        <dbReference type="Proteomes" id="UP000001514"/>
    </source>
</evidence>
<organism evidence="13">
    <name type="scientific">Selaginella moellendorffii</name>
    <name type="common">Spikemoss</name>
    <dbReference type="NCBI Taxonomy" id="88036"/>
    <lineage>
        <taxon>Eukaryota</taxon>
        <taxon>Viridiplantae</taxon>
        <taxon>Streptophyta</taxon>
        <taxon>Embryophyta</taxon>
        <taxon>Tracheophyta</taxon>
        <taxon>Lycopodiopsida</taxon>
        <taxon>Selaginellales</taxon>
        <taxon>Selaginellaceae</taxon>
        <taxon>Selaginella</taxon>
    </lineage>
</organism>
<evidence type="ECO:0000313" key="12">
    <source>
        <dbReference type="EMBL" id="EFJ08474.1"/>
    </source>
</evidence>
<feature type="transmembrane region" description="Helical" evidence="10">
    <location>
        <begin position="347"/>
        <end position="365"/>
    </location>
</feature>
<dbReference type="OMA" id="GHNHGFI"/>
<name>D8T465_SELML</name>
<dbReference type="GO" id="GO:0016020">
    <property type="term" value="C:membrane"/>
    <property type="evidence" value="ECO:0007669"/>
    <property type="project" value="UniProtKB-SubCell"/>
</dbReference>
<evidence type="ECO:0000256" key="4">
    <source>
        <dbReference type="ARBA" id="ARBA00022692"/>
    </source>
</evidence>
<feature type="region of interest" description="Disordered" evidence="9">
    <location>
        <begin position="521"/>
        <end position="557"/>
    </location>
</feature>
<gene>
    <name evidence="12" type="ORF">SELMODRAFT_131671</name>
</gene>
<comment type="subcellular location">
    <subcellularLocation>
        <location evidence="1">Membrane</location>
        <topology evidence="1">Multi-pass membrane protein</topology>
    </subcellularLocation>
</comment>
<feature type="compositionally biased region" description="Polar residues" evidence="9">
    <location>
        <begin position="539"/>
        <end position="557"/>
    </location>
</feature>
<dbReference type="Pfam" id="PF00083">
    <property type="entry name" value="Sugar_tr"/>
    <property type="match status" value="1"/>
</dbReference>
<keyword evidence="5" id="KW-0769">Symport</keyword>
<keyword evidence="3" id="KW-0592">Phosphate transport</keyword>
<evidence type="ECO:0000259" key="11">
    <source>
        <dbReference type="PROSITE" id="PS50850"/>
    </source>
</evidence>
<evidence type="ECO:0000256" key="9">
    <source>
        <dbReference type="SAM" id="MobiDB-lite"/>
    </source>
</evidence>
<dbReference type="PROSITE" id="PS50850">
    <property type="entry name" value="MFS"/>
    <property type="match status" value="1"/>
</dbReference>
<evidence type="ECO:0000256" key="1">
    <source>
        <dbReference type="ARBA" id="ARBA00004141"/>
    </source>
</evidence>
<evidence type="ECO:0000256" key="2">
    <source>
        <dbReference type="ARBA" id="ARBA00022448"/>
    </source>
</evidence>
<dbReference type="GO" id="GO:0006817">
    <property type="term" value="P:phosphate ion transport"/>
    <property type="evidence" value="ECO:0007669"/>
    <property type="project" value="UniProtKB-KW"/>
</dbReference>
<evidence type="ECO:0000256" key="8">
    <source>
        <dbReference type="ARBA" id="ARBA00044504"/>
    </source>
</evidence>
<dbReference type="PANTHER" id="PTHR24064">
    <property type="entry name" value="SOLUTE CARRIER FAMILY 22 MEMBER"/>
    <property type="match status" value="1"/>
</dbReference>
<dbReference type="KEGG" id="smo:SELMODRAFT_131671"/>
<dbReference type="GO" id="GO:0015293">
    <property type="term" value="F:symporter activity"/>
    <property type="evidence" value="ECO:0007669"/>
    <property type="project" value="UniProtKB-KW"/>
</dbReference>
<evidence type="ECO:0000256" key="10">
    <source>
        <dbReference type="SAM" id="Phobius"/>
    </source>
</evidence>
<dbReference type="Proteomes" id="UP000001514">
    <property type="component" value="Unassembled WGS sequence"/>
</dbReference>
<dbReference type="Gramene" id="EFJ08474">
    <property type="protein sequence ID" value="EFJ08474"/>
    <property type="gene ID" value="SELMODRAFT_131671"/>
</dbReference>
<keyword evidence="2" id="KW-0813">Transport</keyword>